<name>A0A0C2FQM9_9BILA</name>
<feature type="region of interest" description="Disordered" evidence="4">
    <location>
        <begin position="403"/>
        <end position="422"/>
    </location>
</feature>
<evidence type="ECO:0000313" key="7">
    <source>
        <dbReference type="Proteomes" id="UP000054047"/>
    </source>
</evidence>
<evidence type="ECO:0000313" key="6">
    <source>
        <dbReference type="EMBL" id="KIH47246.1"/>
    </source>
</evidence>
<protein>
    <recommendedName>
        <fullName evidence="5">RRM domain-containing protein</fullName>
    </recommendedName>
</protein>
<evidence type="ECO:0000256" key="3">
    <source>
        <dbReference type="PROSITE-ProRule" id="PRU00176"/>
    </source>
</evidence>
<dbReference type="GO" id="GO:0003723">
    <property type="term" value="F:RNA binding"/>
    <property type="evidence" value="ECO:0007669"/>
    <property type="project" value="UniProtKB-UniRule"/>
</dbReference>
<dbReference type="CDD" id="cd12254">
    <property type="entry name" value="RRM_hnRNPH_ESRPs_RBM12_like"/>
    <property type="match status" value="1"/>
</dbReference>
<dbReference type="PANTHER" id="PTHR13976">
    <property type="entry name" value="HETEROGENEOUS NUCLEAR RIBONUCLEOPROTEIN-RELATED"/>
    <property type="match status" value="1"/>
</dbReference>
<dbReference type="InterPro" id="IPR000504">
    <property type="entry name" value="RRM_dom"/>
</dbReference>
<organism evidence="6 7">
    <name type="scientific">Ancylostoma duodenale</name>
    <dbReference type="NCBI Taxonomy" id="51022"/>
    <lineage>
        <taxon>Eukaryota</taxon>
        <taxon>Metazoa</taxon>
        <taxon>Ecdysozoa</taxon>
        <taxon>Nematoda</taxon>
        <taxon>Chromadorea</taxon>
        <taxon>Rhabditida</taxon>
        <taxon>Rhabditina</taxon>
        <taxon>Rhabditomorpha</taxon>
        <taxon>Strongyloidea</taxon>
        <taxon>Ancylostomatidae</taxon>
        <taxon>Ancylostomatinae</taxon>
        <taxon>Ancylostoma</taxon>
    </lineage>
</organism>
<keyword evidence="7" id="KW-1185">Reference proteome</keyword>
<feature type="domain" description="RRM" evidence="5">
    <location>
        <begin position="5"/>
        <end position="79"/>
    </location>
</feature>
<keyword evidence="2 3" id="KW-0694">RNA-binding</keyword>
<reference evidence="6 7" key="1">
    <citation type="submission" date="2013-12" db="EMBL/GenBank/DDBJ databases">
        <title>Draft genome of the parsitic nematode Ancylostoma duodenale.</title>
        <authorList>
            <person name="Mitreva M."/>
        </authorList>
    </citation>
    <scope>NUCLEOTIDE SEQUENCE [LARGE SCALE GENOMIC DNA]</scope>
    <source>
        <strain evidence="6 7">Zhejiang</strain>
    </source>
</reference>
<dbReference type="SUPFAM" id="SSF54928">
    <property type="entry name" value="RNA-binding domain, RBD"/>
    <property type="match status" value="3"/>
</dbReference>
<dbReference type="EMBL" id="KN767982">
    <property type="protein sequence ID" value="KIH47246.1"/>
    <property type="molecule type" value="Genomic_DNA"/>
</dbReference>
<evidence type="ECO:0000256" key="1">
    <source>
        <dbReference type="ARBA" id="ARBA00022737"/>
    </source>
</evidence>
<dbReference type="OrthoDB" id="431068at2759"/>
<proteinExistence type="predicted"/>
<dbReference type="InterPro" id="IPR050666">
    <property type="entry name" value="ESRP"/>
</dbReference>
<feature type="region of interest" description="Disordered" evidence="4">
    <location>
        <begin position="337"/>
        <end position="390"/>
    </location>
</feature>
<evidence type="ECO:0000256" key="4">
    <source>
        <dbReference type="SAM" id="MobiDB-lite"/>
    </source>
</evidence>
<dbReference type="PROSITE" id="PS50102">
    <property type="entry name" value="RRM"/>
    <property type="match status" value="1"/>
</dbReference>
<dbReference type="Pfam" id="PF00076">
    <property type="entry name" value="RRM_1"/>
    <property type="match status" value="1"/>
</dbReference>
<dbReference type="Gene3D" id="3.30.70.330">
    <property type="match status" value="3"/>
</dbReference>
<dbReference type="SMART" id="SM00360">
    <property type="entry name" value="RRM"/>
    <property type="match status" value="3"/>
</dbReference>
<dbReference type="InterPro" id="IPR012677">
    <property type="entry name" value="Nucleotide-bd_a/b_plait_sf"/>
</dbReference>
<gene>
    <name evidence="6" type="ORF">ANCDUO_22699</name>
</gene>
<feature type="compositionally biased region" description="Basic and acidic residues" evidence="4">
    <location>
        <begin position="447"/>
        <end position="459"/>
    </location>
</feature>
<dbReference type="AlphaFoldDB" id="A0A0C2FQM9"/>
<keyword evidence="1" id="KW-0677">Repeat</keyword>
<sequence>MVKDLVIKCRGLPYSCDESSLRKFLGDSGISKVNIIMRDGKAAGDAFVHYSNEDDYKRALKKDREHMGHRYIEVMPADQDTSSSRPSGRDRDRYCSSSLSKSMFWPLFPPRNILRGGSYRDRRDRDYDYGRGSSRMMSMMMAAPFGEGVVRLRGLPYGARERDIYDFFAPLSIVPVGSFLDILELMRYSVRRFRRVMCSKELIQDGIILPDDRTAAKTNGEAYVVFVDQETADRALMRHMKNMQHRYIEVFAASYGEMVQFCDEYRLRVPRGTGGGGGYGGMARGGYEDSYGGFGAFARPGGGDRPAAVGPWEDSRGGFGAAPMADPYSGGYNSSAWAGADARRPPSPRASSFADPYGRASHTDPYGRSVSASDPYGRPAQADDPYMRGSRRPEDLFARRVDPYESFAPAPSDSWRDDRAPTGATAGYGDSWHEYGYGGSGGGGPIRVRDQWRDHEDSRGSSAAPPRGRERPGQRYTLKMRGVPFRAIEADIYDFFNPIRPAHVEIIHEASGRPSGEARVEFSSRKDYDDALLKDKQYMGIWASLGMTFYTAASGGRRGGYVPGRDPMVDEVMRGWQQR</sequence>
<feature type="region of interest" description="Disordered" evidence="4">
    <location>
        <begin position="439"/>
        <end position="474"/>
    </location>
</feature>
<evidence type="ECO:0000256" key="2">
    <source>
        <dbReference type="ARBA" id="ARBA00022884"/>
    </source>
</evidence>
<evidence type="ECO:0000259" key="5">
    <source>
        <dbReference type="PROSITE" id="PS50102"/>
    </source>
</evidence>
<accession>A0A0C2FQM9</accession>
<dbReference type="Proteomes" id="UP000054047">
    <property type="component" value="Unassembled WGS sequence"/>
</dbReference>
<dbReference type="InterPro" id="IPR035979">
    <property type="entry name" value="RBD_domain_sf"/>
</dbReference>